<dbReference type="GO" id="GO:0002229">
    <property type="term" value="P:defense response to oomycetes"/>
    <property type="evidence" value="ECO:0007669"/>
    <property type="project" value="UniProtKB-ARBA"/>
</dbReference>
<dbReference type="Pfam" id="PF03171">
    <property type="entry name" value="2OG-FeII_Oxy"/>
    <property type="match status" value="1"/>
</dbReference>
<evidence type="ECO:0000256" key="3">
    <source>
        <dbReference type="ARBA" id="ARBA00022723"/>
    </source>
</evidence>
<keyword evidence="5 7" id="KW-0560">Oxidoreductase</keyword>
<evidence type="ECO:0000256" key="4">
    <source>
        <dbReference type="ARBA" id="ARBA00022964"/>
    </source>
</evidence>
<dbReference type="GO" id="GO:0051213">
    <property type="term" value="F:dioxygenase activity"/>
    <property type="evidence" value="ECO:0007669"/>
    <property type="project" value="UniProtKB-KW"/>
</dbReference>
<dbReference type="InterPro" id="IPR005123">
    <property type="entry name" value="Oxoglu/Fe-dep_dioxygenase_dom"/>
</dbReference>
<name>A0AA41VLZ4_PAPNU</name>
<feature type="domain" description="Fe2OG dioxygenase" evidence="8">
    <location>
        <begin position="202"/>
        <end position="301"/>
    </location>
</feature>
<evidence type="ECO:0000256" key="5">
    <source>
        <dbReference type="ARBA" id="ARBA00023002"/>
    </source>
</evidence>
<protein>
    <recommendedName>
        <fullName evidence="8">Fe2OG dioxygenase domain-containing protein</fullName>
    </recommendedName>
</protein>
<dbReference type="AlphaFoldDB" id="A0AA41VLZ4"/>
<evidence type="ECO:0000256" key="2">
    <source>
        <dbReference type="ARBA" id="ARBA00008056"/>
    </source>
</evidence>
<proteinExistence type="inferred from homology"/>
<evidence type="ECO:0000313" key="9">
    <source>
        <dbReference type="EMBL" id="MCL7043764.1"/>
    </source>
</evidence>
<gene>
    <name evidence="9" type="ORF">MKW94_007674</name>
</gene>
<evidence type="ECO:0000256" key="7">
    <source>
        <dbReference type="RuleBase" id="RU003682"/>
    </source>
</evidence>
<evidence type="ECO:0000313" key="10">
    <source>
        <dbReference type="Proteomes" id="UP001177140"/>
    </source>
</evidence>
<keyword evidence="3 7" id="KW-0479">Metal-binding</keyword>
<dbReference type="PANTHER" id="PTHR47991">
    <property type="entry name" value="OXOGLUTARATE/IRON-DEPENDENT DIOXYGENASE"/>
    <property type="match status" value="1"/>
</dbReference>
<dbReference type="EMBL" id="JAJJMA010250207">
    <property type="protein sequence ID" value="MCL7043764.1"/>
    <property type="molecule type" value="Genomic_DNA"/>
</dbReference>
<dbReference type="GO" id="GO:0046872">
    <property type="term" value="F:metal ion binding"/>
    <property type="evidence" value="ECO:0007669"/>
    <property type="project" value="UniProtKB-KW"/>
</dbReference>
<sequence>MASSTASQSPSKLLADMVSTINNVPSNYIRPISDRPNLSQVQSPEVSSIPLIDLQELYGPNHASLVKQIGRACECDGFFQIKNHGVPETIINKMLQVAREFFELPASERMKSYSDDTSKTTRLSTSFNVTNEKVANWRDFLRLHCYPLEEYMSEWPTSPSSFRNVVAEYCTEVRGLTLRLLGAISESLGLERDYIGEVLSDHGQHMAINYYPPCPEPELTYGLPGHTDPNAITILLQDDVPGLQVLRDGKWIAVHPIPNTFIINIGDQIQVLSNDRYKSVLHRAVVNYDKARFSIPTFYCPSNDAVIGPAPQLTDDDHPSLYREFTYREYFGKFWNRKLGDETTLDMFRTS</sequence>
<evidence type="ECO:0000256" key="1">
    <source>
        <dbReference type="ARBA" id="ARBA00001961"/>
    </source>
</evidence>
<comment type="cofactor">
    <cofactor evidence="1">
        <name>L-ascorbate</name>
        <dbReference type="ChEBI" id="CHEBI:38290"/>
    </cofactor>
</comment>
<dbReference type="InterPro" id="IPR026992">
    <property type="entry name" value="DIOX_N"/>
</dbReference>
<dbReference type="Proteomes" id="UP001177140">
    <property type="component" value="Unassembled WGS sequence"/>
</dbReference>
<dbReference type="PROSITE" id="PS51471">
    <property type="entry name" value="FE2OG_OXY"/>
    <property type="match status" value="1"/>
</dbReference>
<dbReference type="InterPro" id="IPR050295">
    <property type="entry name" value="Plant_2OG-oxidoreductases"/>
</dbReference>
<dbReference type="InterPro" id="IPR027443">
    <property type="entry name" value="IPNS-like_sf"/>
</dbReference>
<keyword evidence="10" id="KW-1185">Reference proteome</keyword>
<accession>A0AA41VLZ4</accession>
<reference evidence="9" key="1">
    <citation type="submission" date="2022-03" db="EMBL/GenBank/DDBJ databases">
        <title>A functionally conserved STORR gene fusion in Papaver species that diverged 16.8 million years ago.</title>
        <authorList>
            <person name="Catania T."/>
        </authorList>
    </citation>
    <scope>NUCLEOTIDE SEQUENCE</scope>
    <source>
        <strain evidence="9">S-191538</strain>
    </source>
</reference>
<dbReference type="PRINTS" id="PR00682">
    <property type="entry name" value="IPNSYNTHASE"/>
</dbReference>
<keyword evidence="4" id="KW-0223">Dioxygenase</keyword>
<evidence type="ECO:0000259" key="8">
    <source>
        <dbReference type="PROSITE" id="PS51471"/>
    </source>
</evidence>
<comment type="caution">
    <text evidence="9">The sequence shown here is derived from an EMBL/GenBank/DDBJ whole genome shotgun (WGS) entry which is preliminary data.</text>
</comment>
<dbReference type="SUPFAM" id="SSF51197">
    <property type="entry name" value="Clavaminate synthase-like"/>
    <property type="match status" value="1"/>
</dbReference>
<dbReference type="InterPro" id="IPR044861">
    <property type="entry name" value="IPNS-like_FE2OG_OXY"/>
</dbReference>
<evidence type="ECO:0000256" key="6">
    <source>
        <dbReference type="ARBA" id="ARBA00023004"/>
    </source>
</evidence>
<dbReference type="Gene3D" id="2.60.120.330">
    <property type="entry name" value="B-lactam Antibiotic, Isopenicillin N Synthase, Chain"/>
    <property type="match status" value="1"/>
</dbReference>
<comment type="similarity">
    <text evidence="2 7">Belongs to the iron/ascorbate-dependent oxidoreductase family.</text>
</comment>
<dbReference type="Pfam" id="PF14226">
    <property type="entry name" value="DIOX_N"/>
    <property type="match status" value="1"/>
</dbReference>
<keyword evidence="6 7" id="KW-0408">Iron</keyword>
<dbReference type="FunFam" id="2.60.120.330:FF:000007">
    <property type="entry name" value="Protein DMR6-like oxygenase 2"/>
    <property type="match status" value="1"/>
</dbReference>
<organism evidence="9 10">
    <name type="scientific">Papaver nudicaule</name>
    <name type="common">Iceland poppy</name>
    <dbReference type="NCBI Taxonomy" id="74823"/>
    <lineage>
        <taxon>Eukaryota</taxon>
        <taxon>Viridiplantae</taxon>
        <taxon>Streptophyta</taxon>
        <taxon>Embryophyta</taxon>
        <taxon>Tracheophyta</taxon>
        <taxon>Spermatophyta</taxon>
        <taxon>Magnoliopsida</taxon>
        <taxon>Ranunculales</taxon>
        <taxon>Papaveraceae</taxon>
        <taxon>Papaveroideae</taxon>
        <taxon>Papaver</taxon>
    </lineage>
</organism>